<feature type="region of interest" description="Disordered" evidence="1">
    <location>
        <begin position="489"/>
        <end position="514"/>
    </location>
</feature>
<feature type="region of interest" description="Disordered" evidence="1">
    <location>
        <begin position="21"/>
        <end position="50"/>
    </location>
</feature>
<gene>
    <name evidence="2" type="ORF">SOCE836_057630</name>
</gene>
<evidence type="ECO:0000313" key="3">
    <source>
        <dbReference type="Proteomes" id="UP000295497"/>
    </source>
</evidence>
<reference evidence="2 3" key="1">
    <citation type="submission" date="2015-09" db="EMBL/GenBank/DDBJ databases">
        <title>Sorangium comparison.</title>
        <authorList>
            <person name="Zaburannyi N."/>
            <person name="Bunk B."/>
            <person name="Overmann J."/>
            <person name="Mueller R."/>
        </authorList>
    </citation>
    <scope>NUCLEOTIDE SEQUENCE [LARGE SCALE GENOMIC DNA]</scope>
    <source>
        <strain evidence="2 3">So ce836</strain>
    </source>
</reference>
<protein>
    <recommendedName>
        <fullName evidence="4">Gingipain domain-containing protein</fullName>
    </recommendedName>
</protein>
<dbReference type="EMBL" id="CP012672">
    <property type="protein sequence ID" value="AUX33602.1"/>
    <property type="molecule type" value="Genomic_DNA"/>
</dbReference>
<sequence>MTTIPREDRLDLLLADADERRPVLDEGLPDDTAQRAPRPRKARDANHWRRTDADRNDLTLQRWAVIAPEGREGDRMLEAIQPLVALREAEQGSPARVYRVPHGMDAKRSADFRRDIYWSEEVAEEDRPLYLMMLGDLHHTSVELQHALANDALAGRVHFADGAGETDLAGYAAYAEKVVRYAQRGTSETSPELLFYAAPDGSAATATGKLRLVGPSLATSMEAHARGKLPAAAVREISAGSVDDLLAGGGGARPSVLLSVSHGLGAPRRGWRREEDAWRRQGALVIAHDEILDAERLRGQAFLPGGMWFYLACLGAGTPAESVYHAWLSQLAQEDRYGGSLKAVLHSLPASGQRPFVAALPQAALANPAGPLAVIGHVDLAWTYSFSGTKSLSESKKSRIYRPLEVLVRGSRAGIALEALMEFYRGANDDLAQSYQLEADARAAGRADPTDRADRAHLWMLRNDLRGYVLLGDPAARLPLQQLALRAEAPAPAPAPAEVECNPPEGPAADAAPAAPAREAAVLAMIRGDEAPRAIAARARASLETLWSWVDAYRAGGRERLGR</sequence>
<accession>A0A4V0NGL6</accession>
<organism evidence="2 3">
    <name type="scientific">Sorangium cellulosum</name>
    <name type="common">Polyangium cellulosum</name>
    <dbReference type="NCBI Taxonomy" id="56"/>
    <lineage>
        <taxon>Bacteria</taxon>
        <taxon>Pseudomonadati</taxon>
        <taxon>Myxococcota</taxon>
        <taxon>Polyangia</taxon>
        <taxon>Polyangiales</taxon>
        <taxon>Polyangiaceae</taxon>
        <taxon>Sorangium</taxon>
    </lineage>
</organism>
<evidence type="ECO:0008006" key="4">
    <source>
        <dbReference type="Google" id="ProtNLM"/>
    </source>
</evidence>
<evidence type="ECO:0000313" key="2">
    <source>
        <dbReference type="EMBL" id="AUX33602.1"/>
    </source>
</evidence>
<dbReference type="Proteomes" id="UP000295497">
    <property type="component" value="Chromosome"/>
</dbReference>
<dbReference type="AlphaFoldDB" id="A0A4V0NGL6"/>
<dbReference type="RefSeq" id="WP_237244121.1">
    <property type="nucleotide sequence ID" value="NZ_CP012672.1"/>
</dbReference>
<evidence type="ECO:0000256" key="1">
    <source>
        <dbReference type="SAM" id="MobiDB-lite"/>
    </source>
</evidence>
<proteinExistence type="predicted"/>
<name>A0A4V0NGL6_SORCE</name>